<keyword evidence="4" id="KW-0735">Signal-anchor</keyword>
<keyword evidence="6" id="KW-0333">Golgi apparatus</keyword>
<organism evidence="11 12">
    <name type="scientific">Musa balbisiana</name>
    <name type="common">Banana</name>
    <dbReference type="NCBI Taxonomy" id="52838"/>
    <lineage>
        <taxon>Eukaryota</taxon>
        <taxon>Viridiplantae</taxon>
        <taxon>Streptophyta</taxon>
        <taxon>Embryophyta</taxon>
        <taxon>Tracheophyta</taxon>
        <taxon>Spermatophyta</taxon>
        <taxon>Magnoliopsida</taxon>
        <taxon>Liliopsida</taxon>
        <taxon>Zingiberales</taxon>
        <taxon>Musaceae</taxon>
        <taxon>Musa</taxon>
    </lineage>
</organism>
<sequence>MASPGNSGGGLVSGFLLCFLVLQALAGASGVIIGLRRHQGSAQRRRPTDQTACDLFAGSWVMDDSYPLYQSLSCPIIDPEFNCQLYGRPDTEYQRYRWQPSGCELPRFDGVGFLATMRGKTVMFVGDSLGRNQWQSLICMLAAAAPQSPTQFVRGEPLSTYKFLVGSLSAFVRSCHPQPVRSNDEPLWLLQDSGVSVSFYRAPYLVDIDVVQGRRILMLNEIIGNAEAWKGADVLCFNSGHWWTHKGALQGCNSCLIFVLVCCDLVDHKKDKLCRWDYMGDAGSFYEDMDRLVAFQKGMSTWANWVDATVDRTKTKVFFQSISPTHNNPAEWNGAASKNCFGETAPVGGWNYTAPYPEQMQVIKGVIKAMRSPAALLDITALSELRKDGHPSIYSGDLTPEQRANPDRSADCSHWCLPGLPDTWNLLLYTALFFS</sequence>
<proteinExistence type="inferred from homology"/>
<dbReference type="InterPro" id="IPR025846">
    <property type="entry name" value="TBL_N"/>
</dbReference>
<evidence type="ECO:0000256" key="2">
    <source>
        <dbReference type="ARBA" id="ARBA00007727"/>
    </source>
</evidence>
<evidence type="ECO:0000259" key="10">
    <source>
        <dbReference type="Pfam" id="PF14416"/>
    </source>
</evidence>
<evidence type="ECO:0000256" key="4">
    <source>
        <dbReference type="ARBA" id="ARBA00022968"/>
    </source>
</evidence>
<evidence type="ECO:0000256" key="1">
    <source>
        <dbReference type="ARBA" id="ARBA00004323"/>
    </source>
</evidence>
<reference evidence="11 12" key="1">
    <citation type="journal article" date="2019" name="Nat. Plants">
        <title>Genome sequencing of Musa balbisiana reveals subgenome evolution and function divergence in polyploid bananas.</title>
        <authorList>
            <person name="Yao X."/>
        </authorList>
    </citation>
    <scope>NUCLEOTIDE SEQUENCE [LARGE SCALE GENOMIC DNA]</scope>
    <source>
        <strain evidence="12">cv. DH-PKW</strain>
        <tissue evidence="11">Leaves</tissue>
    </source>
</reference>
<feature type="domain" description="Trichome birefringence-like C-terminal" evidence="9">
    <location>
        <begin position="105"/>
        <end position="430"/>
    </location>
</feature>
<evidence type="ECO:0000256" key="8">
    <source>
        <dbReference type="SAM" id="Phobius"/>
    </source>
</evidence>
<feature type="domain" description="Trichome birefringence-like N-terminal" evidence="10">
    <location>
        <begin position="52"/>
        <end position="104"/>
    </location>
</feature>
<dbReference type="Pfam" id="PF14416">
    <property type="entry name" value="PMR5N"/>
    <property type="match status" value="1"/>
</dbReference>
<comment type="subcellular location">
    <subcellularLocation>
        <location evidence="1">Golgi apparatus membrane</location>
        <topology evidence="1">Single-pass type II membrane protein</topology>
    </subcellularLocation>
</comment>
<dbReference type="GO" id="GO:0000139">
    <property type="term" value="C:Golgi membrane"/>
    <property type="evidence" value="ECO:0007669"/>
    <property type="project" value="UniProtKB-SubCell"/>
</dbReference>
<evidence type="ECO:0000256" key="6">
    <source>
        <dbReference type="ARBA" id="ARBA00023034"/>
    </source>
</evidence>
<dbReference type="EMBL" id="PYDT01000008">
    <property type="protein sequence ID" value="THU52781.1"/>
    <property type="molecule type" value="Genomic_DNA"/>
</dbReference>
<dbReference type="InterPro" id="IPR026057">
    <property type="entry name" value="TBL_C"/>
</dbReference>
<feature type="transmembrane region" description="Helical" evidence="8">
    <location>
        <begin position="12"/>
        <end position="35"/>
    </location>
</feature>
<dbReference type="GO" id="GO:1990538">
    <property type="term" value="F:xylan O-acetyltransferase activity"/>
    <property type="evidence" value="ECO:0007669"/>
    <property type="project" value="UniProtKB-ARBA"/>
</dbReference>
<comment type="similarity">
    <text evidence="2">Belongs to the PC-esterase family. TBL subfamily.</text>
</comment>
<dbReference type="Pfam" id="PF13839">
    <property type="entry name" value="PC-Esterase"/>
    <property type="match status" value="1"/>
</dbReference>
<evidence type="ECO:0000256" key="5">
    <source>
        <dbReference type="ARBA" id="ARBA00022989"/>
    </source>
</evidence>
<keyword evidence="12" id="KW-1185">Reference proteome</keyword>
<dbReference type="PANTHER" id="PTHR32285:SF14">
    <property type="entry name" value="PROTEIN PMR5"/>
    <property type="match status" value="1"/>
</dbReference>
<keyword evidence="3 8" id="KW-0812">Transmembrane</keyword>
<evidence type="ECO:0000259" key="9">
    <source>
        <dbReference type="Pfam" id="PF13839"/>
    </source>
</evidence>
<dbReference type="AlphaFoldDB" id="A0A4S8IVF4"/>
<protein>
    <submittedName>
        <fullName evidence="11">Uncharacterized protein</fullName>
    </submittedName>
</protein>
<evidence type="ECO:0000256" key="7">
    <source>
        <dbReference type="ARBA" id="ARBA00023136"/>
    </source>
</evidence>
<name>A0A4S8IVF4_MUSBA</name>
<evidence type="ECO:0000313" key="12">
    <source>
        <dbReference type="Proteomes" id="UP000317650"/>
    </source>
</evidence>
<gene>
    <name evidence="11" type="ORF">C4D60_Mb10t07560</name>
</gene>
<dbReference type="Proteomes" id="UP000317650">
    <property type="component" value="Chromosome 10"/>
</dbReference>
<dbReference type="InterPro" id="IPR029962">
    <property type="entry name" value="TBL"/>
</dbReference>
<dbReference type="STRING" id="52838.A0A4S8IVF4"/>
<evidence type="ECO:0000313" key="11">
    <source>
        <dbReference type="EMBL" id="THU52781.1"/>
    </source>
</evidence>
<accession>A0A4S8IVF4</accession>
<keyword evidence="5 8" id="KW-1133">Transmembrane helix</keyword>
<dbReference type="PANTHER" id="PTHR32285">
    <property type="entry name" value="PROTEIN TRICHOME BIREFRINGENCE-LIKE 9-RELATED"/>
    <property type="match status" value="1"/>
</dbReference>
<keyword evidence="7 8" id="KW-0472">Membrane</keyword>
<comment type="caution">
    <text evidence="11">The sequence shown here is derived from an EMBL/GenBank/DDBJ whole genome shotgun (WGS) entry which is preliminary data.</text>
</comment>
<evidence type="ECO:0000256" key="3">
    <source>
        <dbReference type="ARBA" id="ARBA00022692"/>
    </source>
</evidence>